<reference evidence="2 3" key="1">
    <citation type="submission" date="2014-10" db="EMBL/GenBank/DDBJ databases">
        <title>Pan-genome analysis of Brazilian lineage A amoebal mimiviruses.</title>
        <authorList>
            <person name="Assis F.L."/>
            <person name="Abrahao J.S."/>
            <person name="Kroon E.G."/>
            <person name="Dornas F.P."/>
            <person name="Andrade K.R."/>
            <person name="Borato P.V.M."/>
            <person name="Pilotto M.R."/>
            <person name="Benamar S."/>
            <person name="LaScola B."/>
            <person name="Colson P."/>
        </authorList>
    </citation>
    <scope>NUCLEOTIDE SEQUENCE [LARGE SCALE GENOMIC DNA]</scope>
    <source>
        <strain evidence="2 3">Oyster</strain>
    </source>
</reference>
<comment type="similarity">
    <text evidence="1">Belongs to the mimivirus R160 family.</text>
</comment>
<name>A0A0G2Y003_MIMIV</name>
<dbReference type="Proteomes" id="UP000241474">
    <property type="component" value="Segment"/>
</dbReference>
<proteinExistence type="inferred from homology"/>
<evidence type="ECO:0000256" key="1">
    <source>
        <dbReference type="ARBA" id="ARBA00023598"/>
    </source>
</evidence>
<evidence type="ECO:0000313" key="3">
    <source>
        <dbReference type="Proteomes" id="UP000241474"/>
    </source>
</evidence>
<dbReference type="Pfam" id="PF19165">
    <property type="entry name" value="DUF5847"/>
    <property type="match status" value="1"/>
</dbReference>
<accession>A0A0G2Y003</accession>
<organism evidence="2 3">
    <name type="scientific">Acanthamoeba polyphaga mimivirus</name>
    <name type="common">APMV</name>
    <dbReference type="NCBI Taxonomy" id="212035"/>
    <lineage>
        <taxon>Viruses</taxon>
        <taxon>Varidnaviria</taxon>
        <taxon>Bamfordvirae</taxon>
        <taxon>Nucleocytoviricota</taxon>
        <taxon>Megaviricetes</taxon>
        <taxon>Imitervirales</taxon>
        <taxon>Mimiviridae</taxon>
        <taxon>Megamimivirinae</taxon>
        <taxon>Mimivirus</taxon>
        <taxon>Mimivirus bradfordmassiliense</taxon>
    </lineage>
</organism>
<dbReference type="EMBL" id="KM982401">
    <property type="protein sequence ID" value="AKI78920.1"/>
    <property type="molecule type" value="Genomic_DNA"/>
</dbReference>
<protein>
    <submittedName>
        <fullName evidence="2">Uncharacterized protein</fullName>
    </submittedName>
</protein>
<evidence type="ECO:0000313" key="2">
    <source>
        <dbReference type="EMBL" id="AKI78920.1"/>
    </source>
</evidence>
<sequence length="433" mass="51072">MSISKTLDKNIKQVNGPINVVRLQGKIGSVNKVVYLFMDRHLAVEYQTECDNIFAKDVHMFFADSFKNIGSTGKTYDFFLEKDAEEITPKIPEELNTSKTKYISEVGKMFKKIFKYDPKANRALTSDIFQNTRFHYIDFRGYLYMDIFEPIDMANYVMENIWNKRDLKSEDLNRIAGQLNIVSQQCQLILQIMDSYSNNKNRDKNNSERQYGVRKITPLKYTTVSESYQKTYKQQKQIQIDYIRYFINKIYTKYNDNTIKSKLINRLEYFKNGIRNLNTEVNNIIVDINNIMTEMTSSSGKLVQYNEKWYYGMPYEKEIMYIADLYNKLRNLNGDSVSYIARLIDIYFLRRFLDKDYITNAILYSGANHSLTDIDILVKDFDFKITHVAYSKYPINQITNSVKKAEFGMVNIQPLFDNNEQCSDVTHFPDNFM</sequence>
<organismHost>
    <name type="scientific">Acanthamoeba polyphaga</name>
    <name type="common">Amoeba</name>
    <dbReference type="NCBI Taxonomy" id="5757"/>
</organismHost>
<dbReference type="InterPro" id="IPR043885">
    <property type="entry name" value="DUF5847"/>
</dbReference>